<proteinExistence type="inferred from homology"/>
<feature type="domain" description="INTS8 TPR repeats" evidence="6">
    <location>
        <begin position="500"/>
        <end position="985"/>
    </location>
</feature>
<dbReference type="AlphaFoldDB" id="A0A7R8UVT8"/>
<reference evidence="7 8" key="1">
    <citation type="submission" date="2020-11" db="EMBL/GenBank/DDBJ databases">
        <authorList>
            <person name="Wallbank WR R."/>
            <person name="Pardo Diaz C."/>
            <person name="Kozak K."/>
            <person name="Martin S."/>
            <person name="Jiggins C."/>
            <person name="Moest M."/>
            <person name="Warren A I."/>
            <person name="Generalovic N T."/>
            <person name="Byers J.R.P. K."/>
            <person name="Montejo-Kovacevich G."/>
            <person name="Yen C E."/>
        </authorList>
    </citation>
    <scope>NUCLEOTIDE SEQUENCE [LARGE SCALE GENOMIC DNA]</scope>
</reference>
<sequence length="987" mass="112647">MDDPLRPKTVPLSAETILWFEFLLDPSLLTSHLAKANPDPSPIDLITQFIAMSPDHQIAQYDLTGPEIEQVAPPQTENFRLVRKQLALKVLTLKVATHLKWNLDVIERSLPVQKQIFLFRDLCTIAFGKPILIPLPLDFDQKVGPEGNAKAVKFALTLYHRWVLRTQILKELAIKAARPIMHIPMPPEPLNPIAPDIPVQPSVDYLNSLLQSTSSEPFYIFTYDSLPTVHANTDKIDQEFRNMPQISQAELRAQVYFDLTGFYLFSRQFELAQQSVIECHKNLQELKFEYSRKCLVNFLYCHVDEGELEGYMLACGVSKVPETLLSKFNFSVLNQYKDIDKILKLDNINREIPIVNRRIVELDIEGAIIHGQVKLPKDLEVNVSALNVIRGIFEADNVFNSVDYMKKYKTLEPFNAIVEGLTDLLPHCSLRDKNKIKEFVINQILVNKDNKKIIKQAETLGIFTTSELEDLRRQITDEEIMLPPLATHMDWKWSSKNQRIEIGAWERQLISCTNANTVRKVLVKLAPTNPSKPLWSINPSWQIPSPIKSLLMSFQRGFLQDFSYVLLGKSREMASRNDFVGAVSMLSVLKSELQRPELSSAAPVAKFAKLVNWEILFIQICQALEEWHSKPLDFNSLATRCKQCLNSLQNGDNIIPRIEIIEHCAMVLLNLNDWNALMFLDKRLASLELPIAFAATFLEMEKLKTSKKMPRDAWDIVLAMFSTSQQKRGGGNSRNSPSLVVSSSLYPFLKKIREPKVFSLAISLLAKIHNILKDDPNLDLNGDYVNLWPANISNPVGYNIRPVAETLNWLLTQALQFYPQNTNWLKIKGDLELAIGNNETAMKCYVNALVTGTEYFSLPLQRPIIDDYIIRKMIKCSSNLDCYMQAAVLCQFLDDIDYGLAFKNISEKSTSFSDAMDAYYGCIWDPTLLEFIVHLHNKKGEHNRKLEAISVMSNLELNANNNEEIKREAASIRKLKFLKALANQYLM</sequence>
<dbReference type="Pfam" id="PF25756">
    <property type="entry name" value="TPR_INTS8"/>
    <property type="match status" value="1"/>
</dbReference>
<keyword evidence="4" id="KW-0158">Chromosome</keyword>
<protein>
    <recommendedName>
        <fullName evidence="6">INTS8 TPR repeats domain-containing protein</fullName>
    </recommendedName>
</protein>
<evidence type="ECO:0000313" key="8">
    <source>
        <dbReference type="Proteomes" id="UP000594454"/>
    </source>
</evidence>
<dbReference type="Proteomes" id="UP000594454">
    <property type="component" value="Chromosome 4"/>
</dbReference>
<dbReference type="InterPro" id="IPR038751">
    <property type="entry name" value="INTS8"/>
</dbReference>
<keyword evidence="8" id="KW-1185">Reference proteome</keyword>
<dbReference type="PANTHER" id="PTHR13350">
    <property type="entry name" value="INTEGRATOR COMPLEX SUBUNIT 8"/>
    <property type="match status" value="1"/>
</dbReference>
<gene>
    <name evidence="7" type="ORF">HERILL_LOCUS10703</name>
</gene>
<comment type="subcellular location">
    <subcellularLocation>
        <location evidence="2">Chromosome</location>
    </subcellularLocation>
    <subcellularLocation>
        <location evidence="1">Nucleus</location>
    </subcellularLocation>
</comment>
<evidence type="ECO:0000256" key="3">
    <source>
        <dbReference type="ARBA" id="ARBA00007147"/>
    </source>
</evidence>
<accession>A0A7R8UVT8</accession>
<dbReference type="OrthoDB" id="64340at2759"/>
<keyword evidence="5" id="KW-0539">Nucleus</keyword>
<dbReference type="PANTHER" id="PTHR13350:SF1">
    <property type="entry name" value="INTEGRATOR COMPLEX SUBUNIT 8"/>
    <property type="match status" value="1"/>
</dbReference>
<dbReference type="GO" id="GO:0034472">
    <property type="term" value="P:snRNA 3'-end processing"/>
    <property type="evidence" value="ECO:0007669"/>
    <property type="project" value="InterPro"/>
</dbReference>
<dbReference type="FunCoup" id="A0A7R8UVT8">
    <property type="interactions" value="2276"/>
</dbReference>
<evidence type="ECO:0000256" key="4">
    <source>
        <dbReference type="ARBA" id="ARBA00022454"/>
    </source>
</evidence>
<evidence type="ECO:0000256" key="1">
    <source>
        <dbReference type="ARBA" id="ARBA00004123"/>
    </source>
</evidence>
<dbReference type="EMBL" id="LR899012">
    <property type="protein sequence ID" value="CAD7088045.1"/>
    <property type="molecule type" value="Genomic_DNA"/>
</dbReference>
<dbReference type="GO" id="GO:0032039">
    <property type="term" value="C:integrator complex"/>
    <property type="evidence" value="ECO:0007669"/>
    <property type="project" value="TreeGrafter"/>
</dbReference>
<name>A0A7R8UVT8_HERIL</name>
<organism evidence="7 8">
    <name type="scientific">Hermetia illucens</name>
    <name type="common">Black soldier fly</name>
    <dbReference type="NCBI Taxonomy" id="343691"/>
    <lineage>
        <taxon>Eukaryota</taxon>
        <taxon>Metazoa</taxon>
        <taxon>Ecdysozoa</taxon>
        <taxon>Arthropoda</taxon>
        <taxon>Hexapoda</taxon>
        <taxon>Insecta</taxon>
        <taxon>Pterygota</taxon>
        <taxon>Neoptera</taxon>
        <taxon>Endopterygota</taxon>
        <taxon>Diptera</taxon>
        <taxon>Brachycera</taxon>
        <taxon>Stratiomyomorpha</taxon>
        <taxon>Stratiomyidae</taxon>
        <taxon>Hermetiinae</taxon>
        <taxon>Hermetia</taxon>
    </lineage>
</organism>
<evidence type="ECO:0000256" key="2">
    <source>
        <dbReference type="ARBA" id="ARBA00004286"/>
    </source>
</evidence>
<comment type="similarity">
    <text evidence="3">Belongs to the Integrator subunit 8 family.</text>
</comment>
<evidence type="ECO:0000256" key="5">
    <source>
        <dbReference type="ARBA" id="ARBA00023242"/>
    </source>
</evidence>
<dbReference type="InterPro" id="IPR057980">
    <property type="entry name" value="TPR_INTS8"/>
</dbReference>
<evidence type="ECO:0000259" key="6">
    <source>
        <dbReference type="Pfam" id="PF25756"/>
    </source>
</evidence>
<evidence type="ECO:0000313" key="7">
    <source>
        <dbReference type="EMBL" id="CAD7088045.1"/>
    </source>
</evidence>
<dbReference type="InParanoid" id="A0A7R8UVT8"/>
<dbReference type="GO" id="GO:0005694">
    <property type="term" value="C:chromosome"/>
    <property type="evidence" value="ECO:0007669"/>
    <property type="project" value="UniProtKB-SubCell"/>
</dbReference>
<dbReference type="OMA" id="ASLSDWM"/>